<accession>A0A9D4ZFK5</accession>
<comment type="caution">
    <text evidence="4">The sequence shown here is derived from an EMBL/GenBank/DDBJ whole genome shotgun (WGS) entry which is preliminary data.</text>
</comment>
<feature type="transmembrane region" description="Helical" evidence="2">
    <location>
        <begin position="60"/>
        <end position="84"/>
    </location>
</feature>
<feature type="compositionally biased region" description="Basic and acidic residues" evidence="1">
    <location>
        <begin position="25"/>
        <end position="39"/>
    </location>
</feature>
<keyword evidence="2" id="KW-1133">Transmembrane helix</keyword>
<keyword evidence="2" id="KW-0472">Membrane</keyword>
<dbReference type="AlphaFoldDB" id="A0A9D4ZFK5"/>
<evidence type="ECO:0000256" key="1">
    <source>
        <dbReference type="SAM" id="MobiDB-lite"/>
    </source>
</evidence>
<dbReference type="PANTHER" id="PTHR43798:SF33">
    <property type="entry name" value="HYDROLASE, PUTATIVE (AFU_ORTHOLOGUE AFUA_2G14860)-RELATED"/>
    <property type="match status" value="1"/>
</dbReference>
<dbReference type="GO" id="GO:0046464">
    <property type="term" value="P:acylglycerol catabolic process"/>
    <property type="evidence" value="ECO:0007669"/>
    <property type="project" value="TreeGrafter"/>
</dbReference>
<evidence type="ECO:0000259" key="3">
    <source>
        <dbReference type="Pfam" id="PF00561"/>
    </source>
</evidence>
<organism evidence="4 5">
    <name type="scientific">Adiantum capillus-veneris</name>
    <name type="common">Maidenhair fern</name>
    <dbReference type="NCBI Taxonomy" id="13818"/>
    <lineage>
        <taxon>Eukaryota</taxon>
        <taxon>Viridiplantae</taxon>
        <taxon>Streptophyta</taxon>
        <taxon>Embryophyta</taxon>
        <taxon>Tracheophyta</taxon>
        <taxon>Polypodiopsida</taxon>
        <taxon>Polypodiidae</taxon>
        <taxon>Polypodiales</taxon>
        <taxon>Pteridineae</taxon>
        <taxon>Pteridaceae</taxon>
        <taxon>Vittarioideae</taxon>
        <taxon>Adiantum</taxon>
    </lineage>
</organism>
<dbReference type="PANTHER" id="PTHR43798">
    <property type="entry name" value="MONOACYLGLYCEROL LIPASE"/>
    <property type="match status" value="1"/>
</dbReference>
<evidence type="ECO:0000313" key="5">
    <source>
        <dbReference type="Proteomes" id="UP000886520"/>
    </source>
</evidence>
<dbReference type="SUPFAM" id="SSF53474">
    <property type="entry name" value="alpha/beta-Hydrolases"/>
    <property type="match status" value="1"/>
</dbReference>
<evidence type="ECO:0000256" key="2">
    <source>
        <dbReference type="SAM" id="Phobius"/>
    </source>
</evidence>
<dbReference type="Proteomes" id="UP000886520">
    <property type="component" value="Chromosome 11"/>
</dbReference>
<dbReference type="Gene3D" id="3.40.50.1820">
    <property type="entry name" value="alpha/beta hydrolase"/>
    <property type="match status" value="1"/>
</dbReference>
<dbReference type="InterPro" id="IPR000073">
    <property type="entry name" value="AB_hydrolase_1"/>
</dbReference>
<dbReference type="Pfam" id="PF00561">
    <property type="entry name" value="Abhydrolase_1"/>
    <property type="match status" value="1"/>
</dbReference>
<feature type="region of interest" description="Disordered" evidence="1">
    <location>
        <begin position="1"/>
        <end position="47"/>
    </location>
</feature>
<sequence>MVIKSKSKPRTQSEMGGDEDAGEPTEGKLEELVEKKNGQDAKTSVVGDDEKGVQQSTTVFVFWAYVAAFVALLTLSMLLISSVIPPDEETEFFSMPPDVRQHYSKGKHLKIEVGKDRLPIKVFVREEGTLTMSETVLLCHGLGASSFTYRSLISSLASLGLHVIALDFPGAGLSEKPAANQGGLFSKLREIYKEILEKGLLWRFEQMFETGAFPDHAPTLEVGVQYDAGDLSESIAQVVTLLAPSPVHIVLHDTSVEAGLTWAIQNPTLVQSITLIDTYPGTPSFPAGLLGFPGDPWWARVSSSNDLGDWFASHLPVASYASHSGGRWPQEDKASEVAEDLYGFITSLPQTVRPFVGETILENTERALTADNDHMGNYGHNLHTCDHGHNHDRGHLDEVGHIHDHGLGYMDPMGHGGWVV</sequence>
<dbReference type="OrthoDB" id="6431331at2759"/>
<reference evidence="4" key="1">
    <citation type="submission" date="2021-01" db="EMBL/GenBank/DDBJ databases">
        <title>Adiantum capillus-veneris genome.</title>
        <authorList>
            <person name="Fang Y."/>
            <person name="Liao Q."/>
        </authorList>
    </citation>
    <scope>NUCLEOTIDE SEQUENCE</scope>
    <source>
        <strain evidence="4">H3</strain>
        <tissue evidence="4">Leaf</tissue>
    </source>
</reference>
<dbReference type="InterPro" id="IPR029058">
    <property type="entry name" value="AB_hydrolase_fold"/>
</dbReference>
<protein>
    <recommendedName>
        <fullName evidence="3">AB hydrolase-1 domain-containing protein</fullName>
    </recommendedName>
</protein>
<dbReference type="EMBL" id="JABFUD020000011">
    <property type="protein sequence ID" value="KAI5073614.1"/>
    <property type="molecule type" value="Genomic_DNA"/>
</dbReference>
<proteinExistence type="predicted"/>
<evidence type="ECO:0000313" key="4">
    <source>
        <dbReference type="EMBL" id="KAI5073614.1"/>
    </source>
</evidence>
<name>A0A9D4ZFK5_ADICA</name>
<gene>
    <name evidence="4" type="ORF">GOP47_0011627</name>
</gene>
<dbReference type="GO" id="GO:0047372">
    <property type="term" value="F:monoacylglycerol lipase activity"/>
    <property type="evidence" value="ECO:0007669"/>
    <property type="project" value="TreeGrafter"/>
</dbReference>
<dbReference type="InterPro" id="IPR050266">
    <property type="entry name" value="AB_hydrolase_sf"/>
</dbReference>
<keyword evidence="2" id="KW-0812">Transmembrane</keyword>
<dbReference type="GO" id="GO:0016020">
    <property type="term" value="C:membrane"/>
    <property type="evidence" value="ECO:0007669"/>
    <property type="project" value="TreeGrafter"/>
</dbReference>
<keyword evidence="5" id="KW-1185">Reference proteome</keyword>
<feature type="domain" description="AB hydrolase-1" evidence="3">
    <location>
        <begin position="135"/>
        <end position="298"/>
    </location>
</feature>